<organism evidence="7 8">
    <name type="scientific">Ornithinimicrobium humiphilum</name>
    <dbReference type="NCBI Taxonomy" id="125288"/>
    <lineage>
        <taxon>Bacteria</taxon>
        <taxon>Bacillati</taxon>
        <taxon>Actinomycetota</taxon>
        <taxon>Actinomycetes</taxon>
        <taxon>Micrococcales</taxon>
        <taxon>Ornithinimicrobiaceae</taxon>
        <taxon>Ornithinimicrobium</taxon>
    </lineage>
</organism>
<evidence type="ECO:0000256" key="3">
    <source>
        <dbReference type="PROSITE-ProRule" id="PRU10007"/>
    </source>
</evidence>
<protein>
    <submittedName>
        <fullName evidence="7">Aldehyde dehydrogenase (NAD+)/betaine-aldehyde dehydrogenase</fullName>
    </submittedName>
</protein>
<keyword evidence="2 4" id="KW-0560">Oxidoreductase</keyword>
<proteinExistence type="inferred from homology"/>
<dbReference type="InterPro" id="IPR016163">
    <property type="entry name" value="Ald_DH_C"/>
</dbReference>
<feature type="active site" evidence="3">
    <location>
        <position position="266"/>
    </location>
</feature>
<accession>A0A543KLI0</accession>
<dbReference type="Proteomes" id="UP000315133">
    <property type="component" value="Unassembled WGS sequence"/>
</dbReference>
<dbReference type="GO" id="GO:0016620">
    <property type="term" value="F:oxidoreductase activity, acting on the aldehyde or oxo group of donors, NAD or NADP as acceptor"/>
    <property type="evidence" value="ECO:0007669"/>
    <property type="project" value="InterPro"/>
</dbReference>
<dbReference type="FunFam" id="3.40.605.10:FF:000026">
    <property type="entry name" value="Aldehyde dehydrogenase, putative"/>
    <property type="match status" value="1"/>
</dbReference>
<name>A0A543KLI0_9MICO</name>
<dbReference type="InterPro" id="IPR015590">
    <property type="entry name" value="Aldehyde_DH_dom"/>
</dbReference>
<evidence type="ECO:0000256" key="4">
    <source>
        <dbReference type="RuleBase" id="RU003345"/>
    </source>
</evidence>
<dbReference type="InterPro" id="IPR016162">
    <property type="entry name" value="Ald_DH_N"/>
</dbReference>
<feature type="domain" description="Aldehyde dehydrogenase" evidence="6">
    <location>
        <begin position="38"/>
        <end position="493"/>
    </location>
</feature>
<feature type="region of interest" description="Disordered" evidence="5">
    <location>
        <begin position="1"/>
        <end position="60"/>
    </location>
</feature>
<keyword evidence="8" id="KW-1185">Reference proteome</keyword>
<reference evidence="7 8" key="1">
    <citation type="submission" date="2019-06" db="EMBL/GenBank/DDBJ databases">
        <title>Sequencing the genomes of 1000 actinobacteria strains.</title>
        <authorList>
            <person name="Klenk H.-P."/>
        </authorList>
    </citation>
    <scope>NUCLEOTIDE SEQUENCE [LARGE SCALE GENOMIC DNA]</scope>
    <source>
        <strain evidence="7 8">DSM 12362</strain>
    </source>
</reference>
<evidence type="ECO:0000313" key="7">
    <source>
        <dbReference type="EMBL" id="TQM95904.1"/>
    </source>
</evidence>
<sequence>MSGRMPRGGTSAVNPTERQSTVEITQSFIDGESVPSADTYDNIDPATGRSLGPVARSGTEEVDRAVQAAAAAQPAWNATLPEHRSAVLSRVADLVDANAEALARLESEDTGKPLGQARTDATVCARYFRFYAHAIDTYYGETIPLAADQLVYTRREPFGVVGSIIAWNYPMQLLARAVAAAVATGNATIIKPADETPRTAVAIARLAIEAGMPPGIFNVVTGIGAEAGAALTAHPGVAHLGFVGSTQIGSTIAHAAADRVVPTVLELGGKSAQIVFPDADLDTAATFLTKAILQNAGQTCSAGSRLLVHHSIHQELLSKVADHFGKVSIGPGREDPDLGPLVSAKQQGRVRGMVETALEGPGEVIVGGTVPDEERLAGGAYFSPTLIDGVDPASQIAQEEVFGPVLVSMQFDTEEEAVALANGTDYALLGAIWTKDLSRAHRMAAAVQAGQVYVNTYGAGGGVELPFGGFKKSGYGREKGREALDAYTQTKTVIVKL</sequence>
<dbReference type="Gene3D" id="3.40.605.10">
    <property type="entry name" value="Aldehyde Dehydrogenase, Chain A, domain 1"/>
    <property type="match status" value="1"/>
</dbReference>
<dbReference type="PROSITE" id="PS00070">
    <property type="entry name" value="ALDEHYDE_DEHYDR_CYS"/>
    <property type="match status" value="1"/>
</dbReference>
<comment type="similarity">
    <text evidence="1 4">Belongs to the aldehyde dehydrogenase family.</text>
</comment>
<dbReference type="InterPro" id="IPR029510">
    <property type="entry name" value="Ald_DH_CS_GLU"/>
</dbReference>
<gene>
    <name evidence="7" type="ORF">FB476_0754</name>
</gene>
<feature type="compositionally biased region" description="Polar residues" evidence="5">
    <location>
        <begin position="11"/>
        <end position="28"/>
    </location>
</feature>
<dbReference type="InterPro" id="IPR016160">
    <property type="entry name" value="Ald_DH_CS_CYS"/>
</dbReference>
<dbReference type="SUPFAM" id="SSF53720">
    <property type="entry name" value="ALDH-like"/>
    <property type="match status" value="1"/>
</dbReference>
<evidence type="ECO:0000259" key="6">
    <source>
        <dbReference type="Pfam" id="PF00171"/>
    </source>
</evidence>
<dbReference type="InterPro" id="IPR016161">
    <property type="entry name" value="Ald_DH/histidinol_DH"/>
</dbReference>
<dbReference type="Gene3D" id="3.40.309.10">
    <property type="entry name" value="Aldehyde Dehydrogenase, Chain A, domain 2"/>
    <property type="match status" value="1"/>
</dbReference>
<evidence type="ECO:0000313" key="8">
    <source>
        <dbReference type="Proteomes" id="UP000315133"/>
    </source>
</evidence>
<dbReference type="AlphaFoldDB" id="A0A543KLI0"/>
<comment type="caution">
    <text evidence="7">The sequence shown here is derived from an EMBL/GenBank/DDBJ whole genome shotgun (WGS) entry which is preliminary data.</text>
</comment>
<evidence type="ECO:0000256" key="5">
    <source>
        <dbReference type="SAM" id="MobiDB-lite"/>
    </source>
</evidence>
<dbReference type="EMBL" id="VFPU01000001">
    <property type="protein sequence ID" value="TQM95904.1"/>
    <property type="molecule type" value="Genomic_DNA"/>
</dbReference>
<dbReference type="Pfam" id="PF00171">
    <property type="entry name" value="Aldedh"/>
    <property type="match status" value="1"/>
</dbReference>
<dbReference type="FunFam" id="3.40.309.10:FF:000012">
    <property type="entry name" value="Betaine aldehyde dehydrogenase"/>
    <property type="match status" value="1"/>
</dbReference>
<dbReference type="PROSITE" id="PS00687">
    <property type="entry name" value="ALDEHYDE_DEHYDR_GLU"/>
    <property type="match status" value="1"/>
</dbReference>
<dbReference type="PANTHER" id="PTHR11699">
    <property type="entry name" value="ALDEHYDE DEHYDROGENASE-RELATED"/>
    <property type="match status" value="1"/>
</dbReference>
<dbReference type="FunFam" id="3.40.605.10:FF:000007">
    <property type="entry name" value="NAD/NADP-dependent betaine aldehyde dehydrogenase"/>
    <property type="match status" value="1"/>
</dbReference>
<evidence type="ECO:0000256" key="1">
    <source>
        <dbReference type="ARBA" id="ARBA00009986"/>
    </source>
</evidence>
<evidence type="ECO:0000256" key="2">
    <source>
        <dbReference type="ARBA" id="ARBA00023002"/>
    </source>
</evidence>